<dbReference type="AlphaFoldDB" id="A0A3M7QI46"/>
<reference evidence="1 2" key="1">
    <citation type="journal article" date="2018" name="Sci. Rep.">
        <title>Genomic signatures of local adaptation to the degree of environmental predictability in rotifers.</title>
        <authorList>
            <person name="Franch-Gras L."/>
            <person name="Hahn C."/>
            <person name="Garcia-Roger E.M."/>
            <person name="Carmona M.J."/>
            <person name="Serra M."/>
            <person name="Gomez A."/>
        </authorList>
    </citation>
    <scope>NUCLEOTIDE SEQUENCE [LARGE SCALE GENOMIC DNA]</scope>
    <source>
        <strain evidence="1">HYR1</strain>
    </source>
</reference>
<name>A0A3M7QI46_BRAPC</name>
<dbReference type="Proteomes" id="UP000276133">
    <property type="component" value="Unassembled WGS sequence"/>
</dbReference>
<sequence length="90" mass="10240">MKILNCFSTSISIIQTKNFYSGPTRSHYSEASLDSLVENSINHVDKMDNSTNFPEPIDDFWSISEGEVYEDGSETKTFHQSRLKILKMSA</sequence>
<dbReference type="EMBL" id="REGN01006095">
    <property type="protein sequence ID" value="RNA10912.1"/>
    <property type="molecule type" value="Genomic_DNA"/>
</dbReference>
<comment type="caution">
    <text evidence="1">The sequence shown here is derived from an EMBL/GenBank/DDBJ whole genome shotgun (WGS) entry which is preliminary data.</text>
</comment>
<keyword evidence="2" id="KW-1185">Reference proteome</keyword>
<protein>
    <submittedName>
        <fullName evidence="1">Uncharacterized protein</fullName>
    </submittedName>
</protein>
<organism evidence="1 2">
    <name type="scientific">Brachionus plicatilis</name>
    <name type="common">Marine rotifer</name>
    <name type="synonym">Brachionus muelleri</name>
    <dbReference type="NCBI Taxonomy" id="10195"/>
    <lineage>
        <taxon>Eukaryota</taxon>
        <taxon>Metazoa</taxon>
        <taxon>Spiralia</taxon>
        <taxon>Gnathifera</taxon>
        <taxon>Rotifera</taxon>
        <taxon>Eurotatoria</taxon>
        <taxon>Monogononta</taxon>
        <taxon>Pseudotrocha</taxon>
        <taxon>Ploima</taxon>
        <taxon>Brachionidae</taxon>
        <taxon>Brachionus</taxon>
    </lineage>
</organism>
<gene>
    <name evidence="1" type="ORF">BpHYR1_043323</name>
</gene>
<evidence type="ECO:0000313" key="2">
    <source>
        <dbReference type="Proteomes" id="UP000276133"/>
    </source>
</evidence>
<proteinExistence type="predicted"/>
<evidence type="ECO:0000313" key="1">
    <source>
        <dbReference type="EMBL" id="RNA10912.1"/>
    </source>
</evidence>
<accession>A0A3M7QI46</accession>